<name>A0A542XBK4_9MICO</name>
<sequence length="64" mass="6816">MKRLGSPVEMMLLGAAVMVIALLLGRDTQGQALFYVGTAVALAGGVWWLVRGHIAEHRRKQGGG</sequence>
<reference evidence="2 3" key="1">
    <citation type="submission" date="2019-06" db="EMBL/GenBank/DDBJ databases">
        <title>Sequencing the genomes of 1000 actinobacteria strains.</title>
        <authorList>
            <person name="Klenk H.-P."/>
        </authorList>
    </citation>
    <scope>NUCLEOTIDE SEQUENCE [LARGE SCALE GENOMIC DNA]</scope>
    <source>
        <strain evidence="2 3">DSM 24617</strain>
    </source>
</reference>
<dbReference type="EMBL" id="VFOK01000001">
    <property type="protein sequence ID" value="TQL33222.1"/>
    <property type="molecule type" value="Genomic_DNA"/>
</dbReference>
<keyword evidence="3" id="KW-1185">Reference proteome</keyword>
<comment type="caution">
    <text evidence="2">The sequence shown here is derived from an EMBL/GenBank/DDBJ whole genome shotgun (WGS) entry which is preliminary data.</text>
</comment>
<dbReference type="AlphaFoldDB" id="A0A542XBK4"/>
<accession>A0A542XBK4</accession>
<proteinExistence type="predicted"/>
<evidence type="ECO:0000256" key="1">
    <source>
        <dbReference type="SAM" id="Phobius"/>
    </source>
</evidence>
<dbReference type="Proteomes" id="UP000318336">
    <property type="component" value="Unassembled WGS sequence"/>
</dbReference>
<feature type="transmembrane region" description="Helical" evidence="1">
    <location>
        <begin position="32"/>
        <end position="50"/>
    </location>
</feature>
<feature type="transmembrane region" description="Helical" evidence="1">
    <location>
        <begin position="7"/>
        <end position="26"/>
    </location>
</feature>
<dbReference type="RefSeq" id="WP_142005265.1">
    <property type="nucleotide sequence ID" value="NZ_CAJTBP010000001.1"/>
</dbReference>
<evidence type="ECO:0000313" key="3">
    <source>
        <dbReference type="Proteomes" id="UP000318336"/>
    </source>
</evidence>
<keyword evidence="1" id="KW-0812">Transmembrane</keyword>
<protein>
    <submittedName>
        <fullName evidence="2">Uncharacterized protein</fullName>
    </submittedName>
</protein>
<keyword evidence="1" id="KW-1133">Transmembrane helix</keyword>
<evidence type="ECO:0000313" key="2">
    <source>
        <dbReference type="EMBL" id="TQL33222.1"/>
    </source>
</evidence>
<keyword evidence="1" id="KW-0472">Membrane</keyword>
<gene>
    <name evidence="2" type="ORF">FB554_1360</name>
</gene>
<organism evidence="2 3">
    <name type="scientific">Barrientosiimonas humi</name>
    <dbReference type="NCBI Taxonomy" id="999931"/>
    <lineage>
        <taxon>Bacteria</taxon>
        <taxon>Bacillati</taxon>
        <taxon>Actinomycetota</taxon>
        <taxon>Actinomycetes</taxon>
        <taxon>Micrococcales</taxon>
        <taxon>Dermacoccaceae</taxon>
        <taxon>Barrientosiimonas</taxon>
    </lineage>
</organism>